<evidence type="ECO:0000256" key="9">
    <source>
        <dbReference type="HAMAP-Rule" id="MF_00009"/>
    </source>
</evidence>
<keyword evidence="8 9" id="KW-0862">Zinc</keyword>
<dbReference type="EC" id="3.1.-.-" evidence="9"/>
<dbReference type="PANTHER" id="PTHR46986:SF1">
    <property type="entry name" value="ENDORIBONUCLEASE YBEY, CHLOROPLASTIC"/>
    <property type="match status" value="1"/>
</dbReference>
<evidence type="ECO:0000313" key="11">
    <source>
        <dbReference type="Proteomes" id="UP000179242"/>
    </source>
</evidence>
<sequence>MLKGEKKRGAVAVYFAENETMRELNRRFRKIDRATDVLSFEMEEAGDLGEIVINREDASDAKRLVVHGVLHLLKYDHQNKKDREIMRKKEEHYLV</sequence>
<dbReference type="InterPro" id="IPR023091">
    <property type="entry name" value="MetalPrtase_cat_dom_sf_prd"/>
</dbReference>
<keyword evidence="4 9" id="KW-0540">Nuclease</keyword>
<dbReference type="InterPro" id="IPR002036">
    <property type="entry name" value="YbeY"/>
</dbReference>
<dbReference type="GO" id="GO:0004222">
    <property type="term" value="F:metalloendopeptidase activity"/>
    <property type="evidence" value="ECO:0007669"/>
    <property type="project" value="InterPro"/>
</dbReference>
<dbReference type="Pfam" id="PF02130">
    <property type="entry name" value="YbeY"/>
    <property type="match status" value="1"/>
</dbReference>
<dbReference type="AlphaFoldDB" id="A0A1F4U9P5"/>
<keyword evidence="3 9" id="KW-0698">rRNA processing</keyword>
<dbReference type="HAMAP" id="MF_00009">
    <property type="entry name" value="Endoribonucl_YbeY"/>
    <property type="match status" value="1"/>
</dbReference>
<evidence type="ECO:0000256" key="8">
    <source>
        <dbReference type="ARBA" id="ARBA00022833"/>
    </source>
</evidence>
<reference evidence="10 11" key="1">
    <citation type="journal article" date="2016" name="Nat. Commun.">
        <title>Thousands of microbial genomes shed light on interconnected biogeochemical processes in an aquifer system.</title>
        <authorList>
            <person name="Anantharaman K."/>
            <person name="Brown C.T."/>
            <person name="Hug L.A."/>
            <person name="Sharon I."/>
            <person name="Castelle C.J."/>
            <person name="Probst A.J."/>
            <person name="Thomas B.C."/>
            <person name="Singh A."/>
            <person name="Wilkins M.J."/>
            <person name="Karaoz U."/>
            <person name="Brodie E.L."/>
            <person name="Williams K.H."/>
            <person name="Hubbard S.S."/>
            <person name="Banfield J.F."/>
        </authorList>
    </citation>
    <scope>NUCLEOTIDE SEQUENCE [LARGE SCALE GENOMIC DNA]</scope>
</reference>
<keyword evidence="7 9" id="KW-0378">Hydrolase</keyword>
<comment type="similarity">
    <text evidence="1 9">Belongs to the endoribonuclease YbeY family.</text>
</comment>
<keyword evidence="2 9" id="KW-0690">Ribosome biogenesis</keyword>
<dbReference type="GO" id="GO:0008270">
    <property type="term" value="F:zinc ion binding"/>
    <property type="evidence" value="ECO:0007669"/>
    <property type="project" value="UniProtKB-UniRule"/>
</dbReference>
<dbReference type="GO" id="GO:0005737">
    <property type="term" value="C:cytoplasm"/>
    <property type="evidence" value="ECO:0007669"/>
    <property type="project" value="UniProtKB-SubCell"/>
</dbReference>
<proteinExistence type="inferred from homology"/>
<dbReference type="EMBL" id="MEUJ01000002">
    <property type="protein sequence ID" value="OGC41013.1"/>
    <property type="molecule type" value="Genomic_DNA"/>
</dbReference>
<evidence type="ECO:0000256" key="6">
    <source>
        <dbReference type="ARBA" id="ARBA00022759"/>
    </source>
</evidence>
<comment type="cofactor">
    <cofactor evidence="9">
        <name>Zn(2+)</name>
        <dbReference type="ChEBI" id="CHEBI:29105"/>
    </cofactor>
    <text evidence="9">Binds 1 zinc ion.</text>
</comment>
<evidence type="ECO:0000256" key="1">
    <source>
        <dbReference type="ARBA" id="ARBA00010875"/>
    </source>
</evidence>
<gene>
    <name evidence="9" type="primary">ybeY</name>
    <name evidence="10" type="ORF">A2438_01860</name>
</gene>
<dbReference type="GO" id="GO:0006364">
    <property type="term" value="P:rRNA processing"/>
    <property type="evidence" value="ECO:0007669"/>
    <property type="project" value="UniProtKB-UniRule"/>
</dbReference>
<feature type="binding site" evidence="9">
    <location>
        <position position="67"/>
    </location>
    <ligand>
        <name>Zn(2+)</name>
        <dbReference type="ChEBI" id="CHEBI:29105"/>
        <note>catalytic</note>
    </ligand>
</feature>
<evidence type="ECO:0000256" key="7">
    <source>
        <dbReference type="ARBA" id="ARBA00022801"/>
    </source>
</evidence>
<dbReference type="NCBIfam" id="TIGR00043">
    <property type="entry name" value="rRNA maturation RNase YbeY"/>
    <property type="match status" value="1"/>
</dbReference>
<organism evidence="10 11">
    <name type="scientific">candidate division WOR-1 bacterium RIFOXYC2_FULL_46_14</name>
    <dbReference type="NCBI Taxonomy" id="1802587"/>
    <lineage>
        <taxon>Bacteria</taxon>
        <taxon>Bacillati</taxon>
        <taxon>Saganbacteria</taxon>
    </lineage>
</organism>
<comment type="subcellular location">
    <subcellularLocation>
        <location evidence="9">Cytoplasm</location>
    </subcellularLocation>
</comment>
<evidence type="ECO:0000256" key="3">
    <source>
        <dbReference type="ARBA" id="ARBA00022552"/>
    </source>
</evidence>
<feature type="binding site" evidence="9">
    <location>
        <position position="77"/>
    </location>
    <ligand>
        <name>Zn(2+)</name>
        <dbReference type="ChEBI" id="CHEBI:29105"/>
        <note>catalytic</note>
    </ligand>
</feature>
<evidence type="ECO:0000256" key="5">
    <source>
        <dbReference type="ARBA" id="ARBA00022723"/>
    </source>
</evidence>
<dbReference type="GO" id="GO:0004521">
    <property type="term" value="F:RNA endonuclease activity"/>
    <property type="evidence" value="ECO:0007669"/>
    <property type="project" value="UniProtKB-UniRule"/>
</dbReference>
<keyword evidence="5 9" id="KW-0479">Metal-binding</keyword>
<dbReference type="Gene3D" id="3.40.390.30">
    <property type="entry name" value="Metalloproteases ('zincins'), catalytic domain"/>
    <property type="match status" value="1"/>
</dbReference>
<protein>
    <recommendedName>
        <fullName evidence="9">Endoribonuclease YbeY</fullName>
        <ecNumber evidence="9">3.1.-.-</ecNumber>
    </recommendedName>
</protein>
<name>A0A1F4U9P5_UNCSA</name>
<comment type="function">
    <text evidence="9">Single strand-specific metallo-endoribonuclease involved in late-stage 70S ribosome quality control and in maturation of the 3' terminus of the 16S rRNA.</text>
</comment>
<feature type="binding site" evidence="9">
    <location>
        <position position="71"/>
    </location>
    <ligand>
        <name>Zn(2+)</name>
        <dbReference type="ChEBI" id="CHEBI:29105"/>
        <note>catalytic</note>
    </ligand>
</feature>
<accession>A0A1F4U9P5</accession>
<keyword evidence="9" id="KW-0963">Cytoplasm</keyword>
<dbReference type="Proteomes" id="UP000179242">
    <property type="component" value="Unassembled WGS sequence"/>
</dbReference>
<evidence type="ECO:0000256" key="2">
    <source>
        <dbReference type="ARBA" id="ARBA00022517"/>
    </source>
</evidence>
<evidence type="ECO:0000313" key="10">
    <source>
        <dbReference type="EMBL" id="OGC41013.1"/>
    </source>
</evidence>
<comment type="caution">
    <text evidence="10">The sequence shown here is derived from an EMBL/GenBank/DDBJ whole genome shotgun (WGS) entry which is preliminary data.</text>
</comment>
<dbReference type="SUPFAM" id="SSF55486">
    <property type="entry name" value="Metalloproteases ('zincins'), catalytic domain"/>
    <property type="match status" value="1"/>
</dbReference>
<evidence type="ECO:0000256" key="4">
    <source>
        <dbReference type="ARBA" id="ARBA00022722"/>
    </source>
</evidence>
<dbReference type="PANTHER" id="PTHR46986">
    <property type="entry name" value="ENDORIBONUCLEASE YBEY, CHLOROPLASTIC"/>
    <property type="match status" value="1"/>
</dbReference>
<keyword evidence="6 9" id="KW-0255">Endonuclease</keyword>